<accession>A0A9W8LWV7</accession>
<dbReference type="EMBL" id="JANBUO010000004">
    <property type="protein sequence ID" value="KAJ2809356.1"/>
    <property type="molecule type" value="Genomic_DNA"/>
</dbReference>
<comment type="caution">
    <text evidence="2">The sequence shown here is derived from an EMBL/GenBank/DDBJ whole genome shotgun (WGS) entry which is preliminary data.</text>
</comment>
<organism evidence="2 3">
    <name type="scientific">Coemansia guatemalensis</name>
    <dbReference type="NCBI Taxonomy" id="2761395"/>
    <lineage>
        <taxon>Eukaryota</taxon>
        <taxon>Fungi</taxon>
        <taxon>Fungi incertae sedis</taxon>
        <taxon>Zoopagomycota</taxon>
        <taxon>Kickxellomycotina</taxon>
        <taxon>Kickxellomycetes</taxon>
        <taxon>Kickxellales</taxon>
        <taxon>Kickxellaceae</taxon>
        <taxon>Coemansia</taxon>
    </lineage>
</organism>
<dbReference type="Proteomes" id="UP001140094">
    <property type="component" value="Unassembled WGS sequence"/>
</dbReference>
<name>A0A9W8LWV7_9FUNG</name>
<keyword evidence="3" id="KW-1185">Reference proteome</keyword>
<feature type="compositionally biased region" description="Acidic residues" evidence="1">
    <location>
        <begin position="1"/>
        <end position="14"/>
    </location>
</feature>
<sequence>NFESDGEYAEDIEPEVNVTQPYQEENTSRKTALDLGTFVEQPSTGDHPSVITTL</sequence>
<protein>
    <submittedName>
        <fullName evidence="2">Uncharacterized protein</fullName>
    </submittedName>
</protein>
<proteinExistence type="predicted"/>
<evidence type="ECO:0000313" key="2">
    <source>
        <dbReference type="EMBL" id="KAJ2809356.1"/>
    </source>
</evidence>
<evidence type="ECO:0000313" key="3">
    <source>
        <dbReference type="Proteomes" id="UP001140094"/>
    </source>
</evidence>
<feature type="non-terminal residue" evidence="2">
    <location>
        <position position="1"/>
    </location>
</feature>
<dbReference type="AlphaFoldDB" id="A0A9W8LWV7"/>
<feature type="region of interest" description="Disordered" evidence="1">
    <location>
        <begin position="1"/>
        <end position="26"/>
    </location>
</feature>
<gene>
    <name evidence="2" type="ORF">H4R20_000166</name>
</gene>
<evidence type="ECO:0000256" key="1">
    <source>
        <dbReference type="SAM" id="MobiDB-lite"/>
    </source>
</evidence>
<reference evidence="2" key="1">
    <citation type="submission" date="2022-07" db="EMBL/GenBank/DDBJ databases">
        <title>Phylogenomic reconstructions and comparative analyses of Kickxellomycotina fungi.</title>
        <authorList>
            <person name="Reynolds N.K."/>
            <person name="Stajich J.E."/>
            <person name="Barry K."/>
            <person name="Grigoriev I.V."/>
            <person name="Crous P."/>
            <person name="Smith M.E."/>
        </authorList>
    </citation>
    <scope>NUCLEOTIDE SEQUENCE</scope>
    <source>
        <strain evidence="2">NRRL 1565</strain>
    </source>
</reference>